<feature type="compositionally biased region" description="Polar residues" evidence="16">
    <location>
        <begin position="748"/>
        <end position="777"/>
    </location>
</feature>
<dbReference type="InterPro" id="IPR038718">
    <property type="entry name" value="SNF2-like_sf"/>
</dbReference>
<dbReference type="InterPro" id="IPR049730">
    <property type="entry name" value="SNF2/RAD54-like_C"/>
</dbReference>
<evidence type="ECO:0000313" key="21">
    <source>
        <dbReference type="Proteomes" id="UP000266234"/>
    </source>
</evidence>
<dbReference type="InterPro" id="IPR001650">
    <property type="entry name" value="Helicase_C-like"/>
</dbReference>
<dbReference type="EC" id="3.6.4.12" evidence="4"/>
<dbReference type="InterPro" id="IPR014012">
    <property type="entry name" value="HSA_dom"/>
</dbReference>
<keyword evidence="5" id="KW-0547">Nucleotide-binding</keyword>
<keyword evidence="8" id="KW-0067">ATP-binding</keyword>
<evidence type="ECO:0000259" key="19">
    <source>
        <dbReference type="PROSITE" id="PS51204"/>
    </source>
</evidence>
<proteinExistence type="inferred from homology"/>
<keyword evidence="12" id="KW-0010">Activator</keyword>
<evidence type="ECO:0000256" key="9">
    <source>
        <dbReference type="ARBA" id="ARBA00022853"/>
    </source>
</evidence>
<dbReference type="PROSITE" id="PS51192">
    <property type="entry name" value="HELICASE_ATP_BIND_1"/>
    <property type="match status" value="1"/>
</dbReference>
<evidence type="ECO:0000256" key="10">
    <source>
        <dbReference type="ARBA" id="ARBA00023015"/>
    </source>
</evidence>
<feature type="domain" description="HSA" evidence="19">
    <location>
        <begin position="335"/>
        <end position="409"/>
    </location>
</feature>
<evidence type="ECO:0000256" key="14">
    <source>
        <dbReference type="ARBA" id="ARBA00023242"/>
    </source>
</evidence>
<gene>
    <name evidence="20" type="ORF">FLONG3_359</name>
</gene>
<sequence>MPETASTANVLPKSDPDAIKTDQDALDAYANRDVALEETMDRDIETNGDSPAIDNHHEPSNHIHDDERPTKRRRTRESTPPQSTPKKIKPISPPWKKISADGPTSYTENGRRKSGRINTLLPEPSPPSKGRTSRRSTGANPNTPKPKAEIHLTNGNSRKMPNGSHKASPATKAPKQAPASTPKSASKKPTDTRTSSRSARRRSPSPPPPPKNSIRSRRSARFCDAAIKDDAQDSRSATSTHRSPRIKLRVGRSGDIPLVHPDQVRKRPKIGTNFEDFWTRAGDIPVEEGGLQASEDGPQYTDELVERDARVILRVEKEVEDGGLLSQGRCSVFLPEPEEEPPRQWARQDHMVKAMANFRKLMLAEQQRHRYTAKKIAEACRDEWLRRQPKSEEEIEAEQRAIWISRYRVVVKALFGTWENVRNEVNRRRLAEWEQEEQKRVKAALNEAVNLSEQKLQARRAGLDSEQLSEDEEDGFDDLSDDMSMADDDELGLASGEDEDDEQEDADSDIMSSDEEEGEEEDQKDVGDETLTQEQLRAKYANIPELEKPSETETPITEPPEDTDAVDTAQATATENADTSDESVDMDDDMGSTDMDSGEEEDDSEEESDEDAGGLLGLLFGKSELKKMNSEVAEAPDSKDSEMPDVEAVSDIDGEGSEDNEMSLIQMPDHEPHKSEEKPAQEVVDEKEQTSAAMQDDVPDLAMQDEPSTDVNVPTAVSHDDEVVMTGTDPEEPLAVTSEKPHSPVTEPVTNPPSRAHSTSPPATSETKPSELDTASSGEMAVDKHETSRSPSPTPNHKIEVPFLLRGTLREYQRDGLDWLAGLYANSTNGILADEMGLGKTIQTIALLAHLACSHEVWGPHLVVVPTSVMLNWEMEFKKWCPGFKILAYYGSQEERKRKRQGWNNDDVWNVCITSYQLVLQDQQVFKRRRWHYMILDEAHNIKNFKSQRWQTLLGFNTQARLLLTGTPLQNNLTELWSLLFFLMPAENGVGGFADLQEFHDWFAKPESQILESGREQMDDEARAIISKLHKVLRPYLLRRLKADVEKQMPAKYEHVEFCRLSKRQRELYDGFLSRTDTKETLNSGNYLSIINCLMQLRKVCNHPDLFVDRPIMTSFRMQKSVVSDFDVTEQRVQKMLHDPSPMKDVSLGFLNLIPTQCESLSTTQAERISQLSSHRILMDLREAQKVRAQSAYAHLDPSTVASNIGYLESGARWGRFEELQHCVYLNALRRQRKPIYGKNLIELLTVGIDKRPYKPRPKVPRQVMAWFEEESTLVQAMIPTVNQRADSFKTTIEKFSCVTPAVVTRDMEQFVLGRKGIEAFTDEDLKLSAPVRWAPFLPKEAPPDPWHEGRMRLSIQFPDKRLLQYDCGKLQILDKLLRKLQAGGHRALIFTQMTKVLDILEQFLNIHGHKYLRLDGATKVEQRQILTDRFNNDPRILCFILSTRSGGLGINLTGADTVIFYDQDWNPAMDKQCQDRCHRIGQTRDVHIYRLVSEHTIEANILRKASQKQMLDDVVIQEGEFTTDYFNKLSVRDVLSEKLDSKSEGLDAADAALDRVLGGPDSNSDQRRVGRALEQAEDREDVAAARVAEKEIQADDADFTEKPSNASGTSTARQGTPAGKSVLDGGLDDIDTPQVEEVLEYNAWGDKMHTIDDHMLSTMAEQLKDTKLELPKDKKKGKKKGKDTRKR</sequence>
<dbReference type="PROSITE" id="PS51204">
    <property type="entry name" value="HSA"/>
    <property type="match status" value="1"/>
</dbReference>
<reference evidence="20 21" key="1">
    <citation type="journal article" date="2018" name="PLoS Pathog.">
        <title>Evolution of structural diversity of trichothecenes, a family of toxins produced by plant pathogenic and entomopathogenic fungi.</title>
        <authorList>
            <person name="Proctor R.H."/>
            <person name="McCormick S.P."/>
            <person name="Kim H.S."/>
            <person name="Cardoza R.E."/>
            <person name="Stanley A.M."/>
            <person name="Lindo L."/>
            <person name="Kelly A."/>
            <person name="Brown D.W."/>
            <person name="Lee T."/>
            <person name="Vaughan M.M."/>
            <person name="Alexander N.J."/>
            <person name="Busman M."/>
            <person name="Gutierrez S."/>
        </authorList>
    </citation>
    <scope>NUCLEOTIDE SEQUENCE [LARGE SCALE GENOMIC DNA]</scope>
    <source>
        <strain evidence="20 21">NRRL 20695</strain>
    </source>
</reference>
<evidence type="ECO:0000256" key="7">
    <source>
        <dbReference type="ARBA" id="ARBA00022806"/>
    </source>
</evidence>
<dbReference type="PROSITE" id="PS00690">
    <property type="entry name" value="DEAH_ATP_HELICASE"/>
    <property type="match status" value="1"/>
</dbReference>
<dbReference type="GO" id="GO:0000812">
    <property type="term" value="C:Swr1 complex"/>
    <property type="evidence" value="ECO:0007669"/>
    <property type="project" value="TreeGrafter"/>
</dbReference>
<feature type="compositionally biased region" description="Basic and acidic residues" evidence="16">
    <location>
        <begin position="1663"/>
        <end position="1673"/>
    </location>
</feature>
<keyword evidence="7" id="KW-0347">Helicase</keyword>
<evidence type="ECO:0000256" key="12">
    <source>
        <dbReference type="ARBA" id="ARBA00023159"/>
    </source>
</evidence>
<evidence type="ECO:0000256" key="8">
    <source>
        <dbReference type="ARBA" id="ARBA00022840"/>
    </source>
</evidence>
<comment type="caution">
    <text evidence="20">The sequence shown here is derived from an EMBL/GenBank/DDBJ whole genome shotgun (WGS) entry which is preliminary data.</text>
</comment>
<evidence type="ECO:0000259" key="17">
    <source>
        <dbReference type="PROSITE" id="PS51192"/>
    </source>
</evidence>
<keyword evidence="13" id="KW-0804">Transcription</keyword>
<feature type="region of interest" description="Disordered" evidence="16">
    <location>
        <begin position="1663"/>
        <end position="1688"/>
    </location>
</feature>
<feature type="domain" description="Helicase ATP-binding" evidence="17">
    <location>
        <begin position="821"/>
        <end position="986"/>
    </location>
</feature>
<dbReference type="GO" id="GO:0042393">
    <property type="term" value="F:histone binding"/>
    <property type="evidence" value="ECO:0007669"/>
    <property type="project" value="TreeGrafter"/>
</dbReference>
<feature type="compositionally biased region" description="Acidic residues" evidence="16">
    <location>
        <begin position="643"/>
        <end position="661"/>
    </location>
</feature>
<dbReference type="FunFam" id="3.40.50.300:FF:000655">
    <property type="entry name" value="Protein PHOTOPERIOD-INDEPENDENT EARLY FLOWERING 1"/>
    <property type="match status" value="1"/>
</dbReference>
<evidence type="ECO:0000256" key="5">
    <source>
        <dbReference type="ARBA" id="ARBA00022741"/>
    </source>
</evidence>
<evidence type="ECO:0000256" key="2">
    <source>
        <dbReference type="ARBA" id="ARBA00009220"/>
    </source>
</evidence>
<keyword evidence="11" id="KW-0238">DNA-binding</keyword>
<dbReference type="GO" id="GO:0005524">
    <property type="term" value="F:ATP binding"/>
    <property type="evidence" value="ECO:0007669"/>
    <property type="project" value="UniProtKB-KW"/>
</dbReference>
<dbReference type="PROSITE" id="PS51194">
    <property type="entry name" value="HELICASE_CTER"/>
    <property type="match status" value="1"/>
</dbReference>
<evidence type="ECO:0000256" key="6">
    <source>
        <dbReference type="ARBA" id="ARBA00022801"/>
    </source>
</evidence>
<dbReference type="GO" id="GO:0003678">
    <property type="term" value="F:DNA helicase activity"/>
    <property type="evidence" value="ECO:0007669"/>
    <property type="project" value="UniProtKB-EC"/>
</dbReference>
<organism evidence="20 21">
    <name type="scientific">Fusarium longipes</name>
    <dbReference type="NCBI Taxonomy" id="694270"/>
    <lineage>
        <taxon>Eukaryota</taxon>
        <taxon>Fungi</taxon>
        <taxon>Dikarya</taxon>
        <taxon>Ascomycota</taxon>
        <taxon>Pezizomycotina</taxon>
        <taxon>Sordariomycetes</taxon>
        <taxon>Hypocreomycetidae</taxon>
        <taxon>Hypocreales</taxon>
        <taxon>Nectriaceae</taxon>
        <taxon>Fusarium</taxon>
    </lineage>
</organism>
<dbReference type="Proteomes" id="UP000266234">
    <property type="component" value="Unassembled WGS sequence"/>
</dbReference>
<feature type="compositionally biased region" description="Acidic residues" evidence="16">
    <location>
        <begin position="467"/>
        <end position="523"/>
    </location>
</feature>
<keyword evidence="9" id="KW-0156">Chromatin regulator</keyword>
<feature type="region of interest" description="Disordered" evidence="16">
    <location>
        <begin position="1555"/>
        <end position="1629"/>
    </location>
</feature>
<feature type="domain" description="Helicase C-terminal" evidence="18">
    <location>
        <begin position="1373"/>
        <end position="1523"/>
    </location>
</feature>
<dbReference type="PANTHER" id="PTHR45685:SF1">
    <property type="entry name" value="HELICASE SRCAP"/>
    <property type="match status" value="1"/>
</dbReference>
<feature type="compositionally biased region" description="Basic residues" evidence="16">
    <location>
        <begin position="1674"/>
        <end position="1688"/>
    </location>
</feature>
<dbReference type="CDD" id="cd18003">
    <property type="entry name" value="DEXQc_SRCAP"/>
    <property type="match status" value="1"/>
</dbReference>
<protein>
    <recommendedName>
        <fullName evidence="4">DNA helicase</fullName>
        <ecNumber evidence="4">3.6.4.12</ecNumber>
    </recommendedName>
</protein>
<dbReference type="GO" id="GO:0003677">
    <property type="term" value="F:DNA binding"/>
    <property type="evidence" value="ECO:0007669"/>
    <property type="project" value="UniProtKB-KW"/>
</dbReference>
<dbReference type="SMART" id="SM00487">
    <property type="entry name" value="DEXDc"/>
    <property type="match status" value="1"/>
</dbReference>
<feature type="compositionally biased region" description="Basic and acidic residues" evidence="16">
    <location>
        <begin position="54"/>
        <end position="69"/>
    </location>
</feature>
<feature type="compositionally biased region" description="Basic and acidic residues" evidence="16">
    <location>
        <begin position="668"/>
        <end position="689"/>
    </location>
</feature>
<feature type="compositionally biased region" description="Basic and acidic residues" evidence="16">
    <location>
        <begin position="1582"/>
        <end position="1594"/>
    </location>
</feature>
<dbReference type="GO" id="GO:0006338">
    <property type="term" value="P:chromatin remodeling"/>
    <property type="evidence" value="ECO:0007669"/>
    <property type="project" value="TreeGrafter"/>
</dbReference>
<dbReference type="SUPFAM" id="SSF52540">
    <property type="entry name" value="P-loop containing nucleoside triphosphate hydrolases"/>
    <property type="match status" value="2"/>
</dbReference>
<evidence type="ECO:0000256" key="15">
    <source>
        <dbReference type="ARBA" id="ARBA00047995"/>
    </source>
</evidence>
<dbReference type="InterPro" id="IPR000330">
    <property type="entry name" value="SNF2_N"/>
</dbReference>
<dbReference type="EMBL" id="PXOG01000009">
    <property type="protein sequence ID" value="RGP81490.1"/>
    <property type="molecule type" value="Genomic_DNA"/>
</dbReference>
<dbReference type="CDD" id="cd18793">
    <property type="entry name" value="SF2_C_SNF"/>
    <property type="match status" value="1"/>
</dbReference>
<evidence type="ECO:0000313" key="20">
    <source>
        <dbReference type="EMBL" id="RGP81490.1"/>
    </source>
</evidence>
<dbReference type="GO" id="GO:0016887">
    <property type="term" value="F:ATP hydrolysis activity"/>
    <property type="evidence" value="ECO:0007669"/>
    <property type="project" value="TreeGrafter"/>
</dbReference>
<keyword evidence="10" id="KW-0805">Transcription regulation</keyword>
<accession>A0A395T9T5</accession>
<comment type="similarity">
    <text evidence="2">Belongs to the SNF2/RAD54 helicase family. SWR1 subfamily.</text>
</comment>
<comment type="catalytic activity">
    <reaction evidence="15">
        <text>ATP + H2O = ADP + phosphate + H(+)</text>
        <dbReference type="Rhea" id="RHEA:13065"/>
        <dbReference type="ChEBI" id="CHEBI:15377"/>
        <dbReference type="ChEBI" id="CHEBI:15378"/>
        <dbReference type="ChEBI" id="CHEBI:30616"/>
        <dbReference type="ChEBI" id="CHEBI:43474"/>
        <dbReference type="ChEBI" id="CHEBI:456216"/>
        <dbReference type="EC" id="3.6.4.12"/>
    </reaction>
</comment>
<comment type="subunit">
    <text evidence="3">Component of the SWR1 chromatin-remodeling complex.</text>
</comment>
<dbReference type="STRING" id="694270.A0A395T9T5"/>
<dbReference type="Pfam" id="PF00176">
    <property type="entry name" value="SNF2-rel_dom"/>
    <property type="match status" value="1"/>
</dbReference>
<dbReference type="InterPro" id="IPR027417">
    <property type="entry name" value="P-loop_NTPase"/>
</dbReference>
<dbReference type="InterPro" id="IPR014001">
    <property type="entry name" value="Helicase_ATP-bd"/>
</dbReference>
<dbReference type="Gene3D" id="3.40.50.300">
    <property type="entry name" value="P-loop containing nucleotide triphosphate hydrolases"/>
    <property type="match status" value="1"/>
</dbReference>
<dbReference type="InterPro" id="IPR050520">
    <property type="entry name" value="INO80/SWR1_helicase"/>
</dbReference>
<dbReference type="Gene3D" id="3.40.50.10810">
    <property type="entry name" value="Tandem AAA-ATPase domain"/>
    <property type="match status" value="1"/>
</dbReference>
<dbReference type="InterPro" id="IPR002464">
    <property type="entry name" value="DNA/RNA_helicase_DEAH_CS"/>
</dbReference>
<dbReference type="SMART" id="SM00490">
    <property type="entry name" value="HELICc"/>
    <property type="match status" value="1"/>
</dbReference>
<evidence type="ECO:0000259" key="18">
    <source>
        <dbReference type="PROSITE" id="PS51194"/>
    </source>
</evidence>
<dbReference type="Gene3D" id="1.20.120.850">
    <property type="entry name" value="SWI2/SNF2 ATPases, N-terminal domain"/>
    <property type="match status" value="1"/>
</dbReference>
<dbReference type="OrthoDB" id="372624at2759"/>
<feature type="compositionally biased region" description="Acidic residues" evidence="16">
    <location>
        <begin position="578"/>
        <end position="612"/>
    </location>
</feature>
<feature type="region of interest" description="Disordered" evidence="16">
    <location>
        <begin position="30"/>
        <end position="260"/>
    </location>
</feature>
<dbReference type="PANTHER" id="PTHR45685">
    <property type="entry name" value="HELICASE SRCAP-RELATED"/>
    <property type="match status" value="1"/>
</dbReference>
<keyword evidence="14" id="KW-0539">Nucleus</keyword>
<dbReference type="FunFam" id="3.40.50.10810:FF:000005">
    <property type="entry name" value="Photoperiod-independent early flowering 1"/>
    <property type="match status" value="1"/>
</dbReference>
<evidence type="ECO:0000256" key="11">
    <source>
        <dbReference type="ARBA" id="ARBA00023125"/>
    </source>
</evidence>
<comment type="subcellular location">
    <subcellularLocation>
        <location evidence="1">Nucleus</location>
    </subcellularLocation>
</comment>
<keyword evidence="21" id="KW-1185">Reference proteome</keyword>
<evidence type="ECO:0000256" key="16">
    <source>
        <dbReference type="SAM" id="MobiDB-lite"/>
    </source>
</evidence>
<keyword evidence="6" id="KW-0378">Hydrolase</keyword>
<name>A0A395T9T5_9HYPO</name>
<dbReference type="Pfam" id="PF00271">
    <property type="entry name" value="Helicase_C"/>
    <property type="match status" value="1"/>
</dbReference>
<evidence type="ECO:0000256" key="3">
    <source>
        <dbReference type="ARBA" id="ARBA00011826"/>
    </source>
</evidence>
<evidence type="ECO:0000256" key="1">
    <source>
        <dbReference type="ARBA" id="ARBA00004123"/>
    </source>
</evidence>
<feature type="region of interest" description="Disordered" evidence="16">
    <location>
        <begin position="458"/>
        <end position="799"/>
    </location>
</feature>
<evidence type="ECO:0000256" key="13">
    <source>
        <dbReference type="ARBA" id="ARBA00023163"/>
    </source>
</evidence>
<feature type="compositionally biased region" description="Polar residues" evidence="16">
    <location>
        <begin position="1603"/>
        <end position="1615"/>
    </location>
</feature>
<evidence type="ECO:0000256" key="4">
    <source>
        <dbReference type="ARBA" id="ARBA00012551"/>
    </source>
</evidence>